<dbReference type="GeneID" id="106151690"/>
<dbReference type="InterPro" id="IPR023237">
    <property type="entry name" value="Otulin"/>
</dbReference>
<dbReference type="CDD" id="cd22790">
    <property type="entry name" value="OTU_OTUL-like"/>
    <property type="match status" value="1"/>
</dbReference>
<feature type="active site" evidence="4">
    <location>
        <position position="842"/>
    </location>
</feature>
<dbReference type="PRINTS" id="PR02055">
    <property type="entry name" value="PROTEINF105"/>
</dbReference>
<feature type="region of interest" description="Disordered" evidence="6">
    <location>
        <begin position="55"/>
        <end position="108"/>
    </location>
</feature>
<accession>A0A1S3H5V9</accession>
<dbReference type="PANTHER" id="PTHR33662">
    <property type="entry name" value="OTU DEUBIQUITINASE WITH LINEAR LINKAGE-SPECIFICITY A-RELATED"/>
    <property type="match status" value="1"/>
</dbReference>
<organism evidence="7 8">
    <name type="scientific">Lingula anatina</name>
    <name type="common">Brachiopod</name>
    <name type="synonym">Lingula unguis</name>
    <dbReference type="NCBI Taxonomy" id="7574"/>
    <lineage>
        <taxon>Eukaryota</taxon>
        <taxon>Metazoa</taxon>
        <taxon>Spiralia</taxon>
        <taxon>Lophotrochozoa</taxon>
        <taxon>Brachiopoda</taxon>
        <taxon>Linguliformea</taxon>
        <taxon>Lingulata</taxon>
        <taxon>Lingulida</taxon>
        <taxon>Linguloidea</taxon>
        <taxon>Lingulidae</taxon>
        <taxon>Lingula</taxon>
    </lineage>
</organism>
<feature type="compositionally biased region" description="Low complexity" evidence="6">
    <location>
        <begin position="73"/>
        <end position="82"/>
    </location>
</feature>
<dbReference type="OrthoDB" id="6288034at2759"/>
<evidence type="ECO:0000256" key="6">
    <source>
        <dbReference type="SAM" id="MobiDB-lite"/>
    </source>
</evidence>
<feature type="compositionally biased region" description="Polar residues" evidence="6">
    <location>
        <begin position="55"/>
        <end position="72"/>
    </location>
</feature>
<evidence type="ECO:0000256" key="3">
    <source>
        <dbReference type="ARBA" id="ARBA00022490"/>
    </source>
</evidence>
<comment type="similarity">
    <text evidence="2">Belongs to the peptidase C65 family. Otulin subfamily.</text>
</comment>
<feature type="active site" description="Nucleophile" evidence="4">
    <location>
        <position position="624"/>
    </location>
</feature>
<dbReference type="Proteomes" id="UP000085678">
    <property type="component" value="Unplaced"/>
</dbReference>
<keyword evidence="3" id="KW-0963">Cytoplasm</keyword>
<feature type="region of interest" description="Linear diubiquitin binding" evidence="5">
    <location>
        <begin position="839"/>
        <end position="841"/>
    </location>
</feature>
<keyword evidence="7" id="KW-1185">Reference proteome</keyword>
<dbReference type="PRINTS" id="PR02057">
    <property type="entry name" value="PROTEINF105B"/>
</dbReference>
<dbReference type="RefSeq" id="XP_013380514.1">
    <property type="nucleotide sequence ID" value="XM_013525060.1"/>
</dbReference>
<evidence type="ECO:0000256" key="5">
    <source>
        <dbReference type="PIRSR" id="PIRSR623237-2"/>
    </source>
</evidence>
<feature type="region of interest" description="Disordered" evidence="6">
    <location>
        <begin position="417"/>
        <end position="457"/>
    </location>
</feature>
<protein>
    <submittedName>
        <fullName evidence="8">Uncharacterized protein LOC106151690</fullName>
    </submittedName>
</protein>
<sequence>MIANFSPASLSERNGILGHQEVLTTPLENENETETTEVSQDFELVSLPSVHISAQSESTVPTHSAKSSITVQTTLTPLSPSTDSEPISPGGTPLRGIRRQRHDSRSKGHVHFNEEIPTDEKDVVAKVDQHTLTVEQPSETSVLASDSWSDLEVLTRPRGGSLRYPSSKSAIDCSQKDTSVKPEVSSFPRNFSVDISDLSSVSGIIDLPESEFFSVEHVGEPSAKSFEEIEKEMEDLKKDMEEMDYSFCQLSGDREEGFLRREPSKPMALALEFLTKFRSRHIRYGSVPLEEREYVEADTKSLSDTTNSPNHAAFQWDNISFKEIDTSALQTVRRLLQESPLNKPNKCSDPESADSTVDEVLEVGQGHAKLVNTGVTFGLNELASDSEHEDSDIDTDFLLHGSSYDVDTSRMEDPASLITQRGHLKIQTDGCSSDSDSEKRDPQKNISDDDENCGERSHRLADIINTPWDSNMHDRNRHFSNHGTLPDESTDILSCSPNAKDQEIHTVEQNNDFAESLRGSRWSGPFSSQGTETLCSEENSTVEQTDDKHHSSMGAVGTSLQDVTNQMDKVSKVNIGAKHDIITYAEQEWKGTTKTADAMKKGYHAIVEQLGFKHMRCVRGDNYCAIRAALYQAIIHKVPILEHFGKLKSLSKALENAAVETHPYIAKKWTFAHRLPHVKNQDDFLPTMHTCVQTFFKQVEESQNGATELERESKLLKILNDDEDCFSDICMMEAVKILMMLKAIQLYGDYQNGGGVPTFVWLMFARDTSETPEAFLTNHLNCVGDSAGLEQIEMFLLAHTLGVTIQVARPSKHGAEDFITYYPDDMRDQFPTVTVIAEDDRHYNVALS</sequence>
<gene>
    <name evidence="8" type="primary">LOC106151690</name>
</gene>
<evidence type="ECO:0000313" key="7">
    <source>
        <dbReference type="Proteomes" id="UP000085678"/>
    </source>
</evidence>
<feature type="region of interest" description="Linear diubiquitin binding" evidence="5">
    <location>
        <begin position="588"/>
        <end position="589"/>
    </location>
</feature>
<dbReference type="AlphaFoldDB" id="A0A1S3H5V9"/>
<dbReference type="GO" id="GO:1990108">
    <property type="term" value="P:protein linear deubiquitination"/>
    <property type="evidence" value="ECO:0007669"/>
    <property type="project" value="InterPro"/>
</dbReference>
<dbReference type="InterPro" id="IPR023235">
    <property type="entry name" value="FAM105"/>
</dbReference>
<dbReference type="STRING" id="7574.A0A1S3H5V9"/>
<dbReference type="GO" id="GO:0005737">
    <property type="term" value="C:cytoplasm"/>
    <property type="evidence" value="ECO:0007669"/>
    <property type="project" value="UniProtKB-SubCell"/>
</dbReference>
<evidence type="ECO:0000256" key="4">
    <source>
        <dbReference type="PIRSR" id="PIRSR623237-1"/>
    </source>
</evidence>
<dbReference type="PANTHER" id="PTHR33662:SF3">
    <property type="entry name" value="FIBROUS SHEATH CABYR-BINDING PROTEIN-LIKE-RELATED"/>
    <property type="match status" value="1"/>
</dbReference>
<evidence type="ECO:0000256" key="2">
    <source>
        <dbReference type="ARBA" id="ARBA00010267"/>
    </source>
</evidence>
<feature type="compositionally biased region" description="Basic and acidic residues" evidence="6">
    <location>
        <begin position="436"/>
        <end position="457"/>
    </location>
</feature>
<evidence type="ECO:0000313" key="8">
    <source>
        <dbReference type="RefSeq" id="XP_013380514.1"/>
    </source>
</evidence>
<dbReference type="InParanoid" id="A0A1S3H5V9"/>
<dbReference type="KEGG" id="lak:106151690"/>
<name>A0A1S3H5V9_LINAN</name>
<feature type="region of interest" description="Linear diubiquitin binding" evidence="5">
    <location>
        <begin position="619"/>
        <end position="621"/>
    </location>
</feature>
<dbReference type="Pfam" id="PF16218">
    <property type="entry name" value="Peptidase_C101"/>
    <property type="match status" value="1"/>
</dbReference>
<evidence type="ECO:0000256" key="1">
    <source>
        <dbReference type="ARBA" id="ARBA00004496"/>
    </source>
</evidence>
<reference evidence="8" key="1">
    <citation type="submission" date="2025-08" db="UniProtKB">
        <authorList>
            <consortium name="RefSeq"/>
        </authorList>
    </citation>
    <scope>IDENTIFICATION</scope>
    <source>
        <tissue evidence="8">Gonads</tissue>
    </source>
</reference>
<feature type="active site" evidence="4">
    <location>
        <position position="621"/>
    </location>
</feature>
<proteinExistence type="inferred from homology"/>
<comment type="subcellular location">
    <subcellularLocation>
        <location evidence="1">Cytoplasm</location>
    </subcellularLocation>
</comment>
<dbReference type="GO" id="GO:0004843">
    <property type="term" value="F:cysteine-type deubiquitinase activity"/>
    <property type="evidence" value="ECO:0007669"/>
    <property type="project" value="InterPro"/>
</dbReference>